<name>A0A1G8B6D3_9SPHI</name>
<sequence>MLTQTKIFEFGDWFETGGRDQLRPQLEALWQANYAGRDALDDADPEGPARSSYQGFVNFDGERARARNFIGFIQNEKLQLEIYPKIFKGLELNDRNTSLILQHLFWWLDYCPHWRFPFTDVNLAAQDCSSLPELLINLMAEQFLLVVSAKPLLLYEEVGVSMSVPRGRINFERYLAKGFSYGNAHILECDYEPLVYDNQLNRVIKYVCRLLKGRARFYATQAKLDEVLFVLDDVSDEPCSSQSLNRVRLNSTFADYEPVMNSCRLVLDSEVYGHQFYEQPQWSLLLPMELIFEDFISAFIRQELSADWLAETQKGGISLVERPVTAFQMRHDLLLTSVADDTVQVIIDTKYKLREGALWSDPKKGVSQSDMYQMTAYGLRRGCRKVLLLYPNVIESCREPDSFYVRSAFDGQEIQIIAAEVPFWSINDFAGLKARLNKQLTTLLQLV</sequence>
<accession>A0A1G8B6D3</accession>
<reference evidence="2" key="1">
    <citation type="submission" date="2016-10" db="EMBL/GenBank/DDBJ databases">
        <authorList>
            <person name="Varghese N."/>
            <person name="Submissions S."/>
        </authorList>
    </citation>
    <scope>NUCLEOTIDE SEQUENCE [LARGE SCALE GENOMIC DNA]</scope>
    <source>
        <strain evidence="2">Gh-67</strain>
    </source>
</reference>
<organism evidence="1 2">
    <name type="scientific">Mucilaginibacter gossypii</name>
    <dbReference type="NCBI Taxonomy" id="551996"/>
    <lineage>
        <taxon>Bacteria</taxon>
        <taxon>Pseudomonadati</taxon>
        <taxon>Bacteroidota</taxon>
        <taxon>Sphingobacteriia</taxon>
        <taxon>Sphingobacteriales</taxon>
        <taxon>Sphingobacteriaceae</taxon>
        <taxon>Mucilaginibacter</taxon>
    </lineage>
</organism>
<protein>
    <submittedName>
        <fullName evidence="1">5-methylcytosine-specific restriction enzyme subunit McrC</fullName>
    </submittedName>
</protein>
<dbReference type="STRING" id="551996.SAMN05192573_108100"/>
<dbReference type="InterPro" id="IPR019292">
    <property type="entry name" value="McrC"/>
</dbReference>
<keyword evidence="2" id="KW-1185">Reference proteome</keyword>
<dbReference type="PANTHER" id="PTHR38733">
    <property type="entry name" value="PROTEIN MCRC"/>
    <property type="match status" value="1"/>
</dbReference>
<proteinExistence type="predicted"/>
<dbReference type="EMBL" id="FNCG01000008">
    <property type="protein sequence ID" value="SDH28705.1"/>
    <property type="molecule type" value="Genomic_DNA"/>
</dbReference>
<evidence type="ECO:0000313" key="2">
    <source>
        <dbReference type="Proteomes" id="UP000199705"/>
    </source>
</evidence>
<gene>
    <name evidence="1" type="ORF">SAMN05192573_108100</name>
</gene>
<dbReference type="Proteomes" id="UP000199705">
    <property type="component" value="Unassembled WGS sequence"/>
</dbReference>
<dbReference type="RefSeq" id="WP_091169330.1">
    <property type="nucleotide sequence ID" value="NZ_FNCG01000008.1"/>
</dbReference>
<dbReference type="Pfam" id="PF10117">
    <property type="entry name" value="McrBC"/>
    <property type="match status" value="1"/>
</dbReference>
<dbReference type="AlphaFoldDB" id="A0A1G8B6D3"/>
<dbReference type="PANTHER" id="PTHR38733:SF1">
    <property type="entry name" value="TYPE IV METHYL-DIRECTED RESTRICTION ENZYME ECOKMCRBC"/>
    <property type="match status" value="1"/>
</dbReference>
<evidence type="ECO:0000313" key="1">
    <source>
        <dbReference type="EMBL" id="SDH28705.1"/>
    </source>
</evidence>